<comment type="pathway">
    <text evidence="3">Cofactor biosynthesis; coenzyme A biosynthesis; CoA from (R)-pantothenate: step 5/5.</text>
</comment>
<dbReference type="EC" id="2.7.1.24" evidence="3 4"/>
<dbReference type="RefSeq" id="WP_317995547.1">
    <property type="nucleotide sequence ID" value="NZ_AP025523.1"/>
</dbReference>
<dbReference type="GO" id="GO:0004140">
    <property type="term" value="F:dephospho-CoA kinase activity"/>
    <property type="evidence" value="ECO:0007669"/>
    <property type="project" value="UniProtKB-UniRule"/>
</dbReference>
<feature type="binding site" evidence="3">
    <location>
        <begin position="13"/>
        <end position="18"/>
    </location>
    <ligand>
        <name>ATP</name>
        <dbReference type="ChEBI" id="CHEBI:30616"/>
    </ligand>
</feature>
<dbReference type="PANTHER" id="PTHR10695">
    <property type="entry name" value="DEPHOSPHO-COA KINASE-RELATED"/>
    <property type="match status" value="1"/>
</dbReference>
<organism evidence="5 6">
    <name type="scientific">Vulcanimicrobium alpinum</name>
    <dbReference type="NCBI Taxonomy" id="3016050"/>
    <lineage>
        <taxon>Bacteria</taxon>
        <taxon>Bacillati</taxon>
        <taxon>Vulcanimicrobiota</taxon>
        <taxon>Vulcanimicrobiia</taxon>
        <taxon>Vulcanimicrobiales</taxon>
        <taxon>Vulcanimicrobiaceae</taxon>
        <taxon>Vulcanimicrobium</taxon>
    </lineage>
</organism>
<dbReference type="Proteomes" id="UP001317532">
    <property type="component" value="Chromosome"/>
</dbReference>
<proteinExistence type="inferred from homology"/>
<keyword evidence="3" id="KW-0173">Coenzyme A biosynthesis</keyword>
<evidence type="ECO:0000256" key="4">
    <source>
        <dbReference type="NCBIfam" id="TIGR00152"/>
    </source>
</evidence>
<dbReference type="CDD" id="cd02022">
    <property type="entry name" value="DPCK"/>
    <property type="match status" value="1"/>
</dbReference>
<dbReference type="GO" id="GO:0005737">
    <property type="term" value="C:cytoplasm"/>
    <property type="evidence" value="ECO:0007669"/>
    <property type="project" value="UniProtKB-SubCell"/>
</dbReference>
<dbReference type="PANTHER" id="PTHR10695:SF46">
    <property type="entry name" value="BIFUNCTIONAL COENZYME A SYNTHASE-RELATED"/>
    <property type="match status" value="1"/>
</dbReference>
<evidence type="ECO:0000313" key="6">
    <source>
        <dbReference type="Proteomes" id="UP001317532"/>
    </source>
</evidence>
<dbReference type="EMBL" id="AP025523">
    <property type="protein sequence ID" value="BDE07992.1"/>
    <property type="molecule type" value="Genomic_DNA"/>
</dbReference>
<comment type="subcellular location">
    <subcellularLocation>
        <location evidence="3">Cytoplasm</location>
    </subcellularLocation>
</comment>
<dbReference type="GO" id="GO:0005524">
    <property type="term" value="F:ATP binding"/>
    <property type="evidence" value="ECO:0007669"/>
    <property type="project" value="UniProtKB-UniRule"/>
</dbReference>
<gene>
    <name evidence="3 5" type="primary">coaE</name>
    <name evidence="5" type="ORF">WPS_32680</name>
</gene>
<comment type="function">
    <text evidence="3">Catalyzes the phosphorylation of the 3'-hydroxyl group of dephosphocoenzyme A to form coenzyme A.</text>
</comment>
<evidence type="ECO:0000256" key="1">
    <source>
        <dbReference type="ARBA" id="ARBA00022741"/>
    </source>
</evidence>
<keyword evidence="6" id="KW-1185">Reference proteome</keyword>
<keyword evidence="3" id="KW-0808">Transferase</keyword>
<dbReference type="PROSITE" id="PS51219">
    <property type="entry name" value="DPCK"/>
    <property type="match status" value="1"/>
</dbReference>
<comment type="similarity">
    <text evidence="3">Belongs to the CoaE family.</text>
</comment>
<dbReference type="InterPro" id="IPR027417">
    <property type="entry name" value="P-loop_NTPase"/>
</dbReference>
<keyword evidence="3" id="KW-0963">Cytoplasm</keyword>
<accession>A0AAN2CBM6</accession>
<dbReference type="HAMAP" id="MF_00376">
    <property type="entry name" value="Dephospho_CoA_kinase"/>
    <property type="match status" value="1"/>
</dbReference>
<keyword evidence="2 3" id="KW-0067">ATP-binding</keyword>
<comment type="catalytic activity">
    <reaction evidence="3">
        <text>3'-dephospho-CoA + ATP = ADP + CoA + H(+)</text>
        <dbReference type="Rhea" id="RHEA:18245"/>
        <dbReference type="ChEBI" id="CHEBI:15378"/>
        <dbReference type="ChEBI" id="CHEBI:30616"/>
        <dbReference type="ChEBI" id="CHEBI:57287"/>
        <dbReference type="ChEBI" id="CHEBI:57328"/>
        <dbReference type="ChEBI" id="CHEBI:456216"/>
        <dbReference type="EC" id="2.7.1.24"/>
    </reaction>
</comment>
<name>A0AAN2CBM6_UNVUL</name>
<dbReference type="NCBIfam" id="TIGR00152">
    <property type="entry name" value="dephospho-CoA kinase"/>
    <property type="match status" value="1"/>
</dbReference>
<dbReference type="Gene3D" id="3.40.50.300">
    <property type="entry name" value="P-loop containing nucleotide triphosphate hydrolases"/>
    <property type="match status" value="1"/>
</dbReference>
<dbReference type="Pfam" id="PF01121">
    <property type="entry name" value="CoaE"/>
    <property type="match status" value="1"/>
</dbReference>
<dbReference type="KEGG" id="vab:WPS_32680"/>
<reference evidence="5 6" key="1">
    <citation type="journal article" date="2022" name="ISME Commun">
        <title>Vulcanimicrobium alpinus gen. nov. sp. nov., the first cultivated representative of the candidate phylum 'Eremiobacterota', is a metabolically versatile aerobic anoxygenic phototroph.</title>
        <authorList>
            <person name="Yabe S."/>
            <person name="Muto K."/>
            <person name="Abe K."/>
            <person name="Yokota A."/>
            <person name="Staudigel H."/>
            <person name="Tebo B.M."/>
        </authorList>
    </citation>
    <scope>NUCLEOTIDE SEQUENCE [LARGE SCALE GENOMIC DNA]</scope>
    <source>
        <strain evidence="5 6">WC8-2</strain>
    </source>
</reference>
<sequence>MAKLRVGLTGGIGSGKSAVAAFFAQDGATIVDADVLAREAVAPGSEGVRAIASAWPQAVDARGALDRPALAAIVFADPGARERLNAIVHPRVRALGAQREAEAPDGIVVHVVPLLFEGDFWRACDKTVVVIASDEARIARVIARDKAERTDVERRMAAQIDPGLARARADYVIENDGGLAALREQSARTYGMLLADLAAKEKP</sequence>
<keyword evidence="1 3" id="KW-0547">Nucleotide-binding</keyword>
<protein>
    <recommendedName>
        <fullName evidence="3 4">Dephospho-CoA kinase</fullName>
        <ecNumber evidence="3 4">2.7.1.24</ecNumber>
    </recommendedName>
    <alternativeName>
        <fullName evidence="3">Dephosphocoenzyme A kinase</fullName>
    </alternativeName>
</protein>
<evidence type="ECO:0000313" key="5">
    <source>
        <dbReference type="EMBL" id="BDE07992.1"/>
    </source>
</evidence>
<keyword evidence="3 5" id="KW-0418">Kinase</keyword>
<dbReference type="InterPro" id="IPR001977">
    <property type="entry name" value="Depp_CoAkinase"/>
</dbReference>
<dbReference type="AlphaFoldDB" id="A0AAN2CBM6"/>
<dbReference type="SUPFAM" id="SSF52540">
    <property type="entry name" value="P-loop containing nucleoside triphosphate hydrolases"/>
    <property type="match status" value="1"/>
</dbReference>
<dbReference type="GO" id="GO:0015937">
    <property type="term" value="P:coenzyme A biosynthetic process"/>
    <property type="evidence" value="ECO:0007669"/>
    <property type="project" value="UniProtKB-UniRule"/>
</dbReference>
<evidence type="ECO:0000256" key="3">
    <source>
        <dbReference type="HAMAP-Rule" id="MF_00376"/>
    </source>
</evidence>
<evidence type="ECO:0000256" key="2">
    <source>
        <dbReference type="ARBA" id="ARBA00022840"/>
    </source>
</evidence>